<dbReference type="InterPro" id="IPR007391">
    <property type="entry name" value="Vancomycin_resist_VanW"/>
</dbReference>
<dbReference type="PANTHER" id="PTHR35788:SF1">
    <property type="entry name" value="EXPORTED PROTEIN"/>
    <property type="match status" value="1"/>
</dbReference>
<dbReference type="Pfam" id="PF04294">
    <property type="entry name" value="VanW"/>
    <property type="match status" value="1"/>
</dbReference>
<dbReference type="EMBL" id="VSSQ01001340">
    <property type="protein sequence ID" value="MPM07481.1"/>
    <property type="molecule type" value="Genomic_DNA"/>
</dbReference>
<dbReference type="AlphaFoldDB" id="A0A644WV58"/>
<protein>
    <recommendedName>
        <fullName evidence="3">YoaR-like putative peptidoglycan binding domain-containing protein</fullName>
    </recommendedName>
</protein>
<gene>
    <name evidence="4" type="ORF">SDC9_53787</name>
</gene>
<evidence type="ECO:0000313" key="4">
    <source>
        <dbReference type="EMBL" id="MPM07481.1"/>
    </source>
</evidence>
<feature type="region of interest" description="Disordered" evidence="1">
    <location>
        <begin position="543"/>
        <end position="563"/>
    </location>
</feature>
<proteinExistence type="predicted"/>
<evidence type="ECO:0000256" key="2">
    <source>
        <dbReference type="SAM" id="Phobius"/>
    </source>
</evidence>
<dbReference type="InterPro" id="IPR052913">
    <property type="entry name" value="Glycopeptide_resist_protein"/>
</dbReference>
<dbReference type="Pfam" id="PF12229">
    <property type="entry name" value="PG_binding_4"/>
    <property type="match status" value="1"/>
</dbReference>
<keyword evidence="2" id="KW-1133">Transmembrane helix</keyword>
<name>A0A644WV58_9ZZZZ</name>
<keyword evidence="2" id="KW-0812">Transmembrane</keyword>
<organism evidence="4">
    <name type="scientific">bioreactor metagenome</name>
    <dbReference type="NCBI Taxonomy" id="1076179"/>
    <lineage>
        <taxon>unclassified sequences</taxon>
        <taxon>metagenomes</taxon>
        <taxon>ecological metagenomes</taxon>
    </lineage>
</organism>
<dbReference type="InterPro" id="IPR022029">
    <property type="entry name" value="YoaR-like_PG-bd"/>
</dbReference>
<feature type="region of interest" description="Disordered" evidence="1">
    <location>
        <begin position="1"/>
        <end position="21"/>
    </location>
</feature>
<feature type="transmembrane region" description="Helical" evidence="2">
    <location>
        <begin position="53"/>
        <end position="74"/>
    </location>
</feature>
<keyword evidence="2" id="KW-0472">Membrane</keyword>
<evidence type="ECO:0000259" key="3">
    <source>
        <dbReference type="Pfam" id="PF12229"/>
    </source>
</evidence>
<sequence length="563" mass="61550">MEQNRQQPSQPPAQPEQEYPEVVLEPIEDLGLNRMKNAKRRAAAKKKRQRRRIMIIVLSSVVALLLIALTFFFISLQREAAAKAAAEEALRIQLEQERIEFEELANSTVFCNGISVNGVSIGGMSMDEAKAALAPTEQNLTARKSIPLTYNGQLYSLDRSGMSYTTNLNSILTEAYRLGKTGDYAGMKAEKSDVEINGRAYTLTVSYDMSSLLSGIAQIAAQIDTVAQDAGISSVDEENRTIIFTDEVVGISVDQTLLAQRITDALLNGVSSPVEVPVNETQPAVTRASLEGKYVLRASATTNFSSSPSARKYNVRKGAGLINGTVLKPGETFSTNDTLGTRTKANGWKEANAYESGTVVPQYGGGVCQLSTTLYNAVVKADLEIVYRRNHSMPVTYIDKGLDATINSVGNEIDFQFKNNTSSDIVIFGYTTDKNWVVFEIWGLPFATTEYDEIKLTSSRVSTNSPDGDEITIEVPVGTEKADGTLMVEGETYQAIARRDGYVYQSYKNYYLNGELVRKEKLALSTYKSFAGEIWTCMVATPEPEITPEPLPSDSGGTDTGTP</sequence>
<comment type="caution">
    <text evidence="4">The sequence shown here is derived from an EMBL/GenBank/DDBJ whole genome shotgun (WGS) entry which is preliminary data.</text>
</comment>
<dbReference type="PANTHER" id="PTHR35788">
    <property type="entry name" value="EXPORTED PROTEIN-RELATED"/>
    <property type="match status" value="1"/>
</dbReference>
<accession>A0A644WV58</accession>
<reference evidence="4" key="1">
    <citation type="submission" date="2019-08" db="EMBL/GenBank/DDBJ databases">
        <authorList>
            <person name="Kucharzyk K."/>
            <person name="Murdoch R.W."/>
            <person name="Higgins S."/>
            <person name="Loffler F."/>
        </authorList>
    </citation>
    <scope>NUCLEOTIDE SEQUENCE</scope>
</reference>
<feature type="domain" description="YoaR-like putative peptidoglycan binding" evidence="3">
    <location>
        <begin position="158"/>
        <end position="273"/>
    </location>
</feature>
<evidence type="ECO:0000256" key="1">
    <source>
        <dbReference type="SAM" id="MobiDB-lite"/>
    </source>
</evidence>